<evidence type="ECO:0000313" key="1">
    <source>
        <dbReference type="EMBL" id="KAH7906840.1"/>
    </source>
</evidence>
<accession>A0ACB8A0H7</accession>
<keyword evidence="2" id="KW-1185">Reference proteome</keyword>
<keyword evidence="1" id="KW-0645">Protease</keyword>
<sequence>MRFTLATVIAALPFLVAGAPSKDPHAGGIRIPITKRSTLTNPDGTANLAALRAHSEYTKAKIMNGFDRYERNTGSPHPSAPRKGAQRRATGSDPLINDNAQLWYGSIEVGTPPQFHTVDFDTGSSDLFLPGMDCNSSCNGHERYDPSVSSTSKDLGKTFSLEYGDGSTVSGEQYSDTVTIAGLTAVKQTLGAASTYSTGFEISSFPADGLMGMGFPQISDFNANPFFQTLVADGVVTEAVFSFKLARSGSELFLGGTNTDLYTGDFTFVPVTTEGYWQVELDGLSANGDTISTGHDSIIDTGTTLIVIDTASADKFYQAIGGKSALADSAGQGLYTYPCASTPSISLTFGGVKWPVSVESFNMGPVSSGSADCIGGISAQDSDEDFWIVGDVFLQNVYTAFDVGNTQVGFAELSN</sequence>
<keyword evidence="1" id="KW-0378">Hydrolase</keyword>
<protein>
    <submittedName>
        <fullName evidence="1">Acid protease</fullName>
    </submittedName>
</protein>
<proteinExistence type="predicted"/>
<name>A0ACB8A0H7_9AGAM</name>
<comment type="caution">
    <text evidence="1">The sequence shown here is derived from an EMBL/GenBank/DDBJ whole genome shotgun (WGS) entry which is preliminary data.</text>
</comment>
<organism evidence="1 2">
    <name type="scientific">Hygrophoropsis aurantiaca</name>
    <dbReference type="NCBI Taxonomy" id="72124"/>
    <lineage>
        <taxon>Eukaryota</taxon>
        <taxon>Fungi</taxon>
        <taxon>Dikarya</taxon>
        <taxon>Basidiomycota</taxon>
        <taxon>Agaricomycotina</taxon>
        <taxon>Agaricomycetes</taxon>
        <taxon>Agaricomycetidae</taxon>
        <taxon>Boletales</taxon>
        <taxon>Coniophorineae</taxon>
        <taxon>Hygrophoropsidaceae</taxon>
        <taxon>Hygrophoropsis</taxon>
    </lineage>
</organism>
<gene>
    <name evidence="1" type="ORF">BJ138DRAFT_1129617</name>
</gene>
<evidence type="ECO:0000313" key="2">
    <source>
        <dbReference type="Proteomes" id="UP000790377"/>
    </source>
</evidence>
<reference evidence="1" key="1">
    <citation type="journal article" date="2021" name="New Phytol.">
        <title>Evolutionary innovations through gain and loss of genes in the ectomycorrhizal Boletales.</title>
        <authorList>
            <person name="Wu G."/>
            <person name="Miyauchi S."/>
            <person name="Morin E."/>
            <person name="Kuo A."/>
            <person name="Drula E."/>
            <person name="Varga T."/>
            <person name="Kohler A."/>
            <person name="Feng B."/>
            <person name="Cao Y."/>
            <person name="Lipzen A."/>
            <person name="Daum C."/>
            <person name="Hundley H."/>
            <person name="Pangilinan J."/>
            <person name="Johnson J."/>
            <person name="Barry K."/>
            <person name="LaButti K."/>
            <person name="Ng V."/>
            <person name="Ahrendt S."/>
            <person name="Min B."/>
            <person name="Choi I.G."/>
            <person name="Park H."/>
            <person name="Plett J.M."/>
            <person name="Magnuson J."/>
            <person name="Spatafora J.W."/>
            <person name="Nagy L.G."/>
            <person name="Henrissat B."/>
            <person name="Grigoriev I.V."/>
            <person name="Yang Z.L."/>
            <person name="Xu J."/>
            <person name="Martin F.M."/>
        </authorList>
    </citation>
    <scope>NUCLEOTIDE SEQUENCE</scope>
    <source>
        <strain evidence="1">ATCC 28755</strain>
    </source>
</reference>
<dbReference type="EMBL" id="MU267969">
    <property type="protein sequence ID" value="KAH7906840.1"/>
    <property type="molecule type" value="Genomic_DNA"/>
</dbReference>
<dbReference type="Proteomes" id="UP000790377">
    <property type="component" value="Unassembled WGS sequence"/>
</dbReference>